<dbReference type="PANTHER" id="PTHR45762">
    <property type="entry name" value="ZINC FINGER RNA-BINDING PROTEIN"/>
    <property type="match status" value="1"/>
</dbReference>
<reference evidence="2 3" key="1">
    <citation type="submission" date="2016-04" db="EMBL/GenBank/DDBJ databases">
        <title>The genome of Intoshia linei affirms orthonectids as highly simplified spiralians.</title>
        <authorList>
            <person name="Mikhailov K.V."/>
            <person name="Slusarev G.S."/>
            <person name="Nikitin M.A."/>
            <person name="Logacheva M.D."/>
            <person name="Penin A."/>
            <person name="Aleoshin V."/>
            <person name="Panchin Y.V."/>
        </authorList>
    </citation>
    <scope>NUCLEOTIDE SEQUENCE [LARGE SCALE GENOMIC DNA]</scope>
    <source>
        <strain evidence="2">Intl2013</strain>
        <tissue evidence="2">Whole animal</tissue>
    </source>
</reference>
<dbReference type="AlphaFoldDB" id="A0A177B9V3"/>
<dbReference type="SMART" id="SM00451">
    <property type="entry name" value="ZnF_U1"/>
    <property type="match status" value="3"/>
</dbReference>
<evidence type="ECO:0000313" key="2">
    <source>
        <dbReference type="EMBL" id="OAF70442.1"/>
    </source>
</evidence>
<dbReference type="InterPro" id="IPR006561">
    <property type="entry name" value="DZF_dom"/>
</dbReference>
<evidence type="ECO:0000259" key="1">
    <source>
        <dbReference type="PROSITE" id="PS51703"/>
    </source>
</evidence>
<dbReference type="PROSITE" id="PS51703">
    <property type="entry name" value="DZF"/>
    <property type="match status" value="1"/>
</dbReference>
<dbReference type="SUPFAM" id="SSF57667">
    <property type="entry name" value="beta-beta-alpha zinc fingers"/>
    <property type="match status" value="3"/>
</dbReference>
<organism evidence="2 3">
    <name type="scientific">Intoshia linei</name>
    <dbReference type="NCBI Taxonomy" id="1819745"/>
    <lineage>
        <taxon>Eukaryota</taxon>
        <taxon>Metazoa</taxon>
        <taxon>Spiralia</taxon>
        <taxon>Lophotrochozoa</taxon>
        <taxon>Mesozoa</taxon>
        <taxon>Orthonectida</taxon>
        <taxon>Rhopaluridae</taxon>
        <taxon>Intoshia</taxon>
    </lineage>
</organism>
<dbReference type="InterPro" id="IPR049401">
    <property type="entry name" value="DZF_dom_N"/>
</dbReference>
<dbReference type="GO" id="GO:0008270">
    <property type="term" value="F:zinc ion binding"/>
    <property type="evidence" value="ECO:0007669"/>
    <property type="project" value="InterPro"/>
</dbReference>
<accession>A0A177B9V3</accession>
<gene>
    <name evidence="2" type="ORF">A3Q56_01810</name>
</gene>
<dbReference type="OrthoDB" id="8898434at2759"/>
<dbReference type="Proteomes" id="UP000078046">
    <property type="component" value="Unassembled WGS sequence"/>
</dbReference>
<dbReference type="InterPro" id="IPR013087">
    <property type="entry name" value="Znf_C2H2_type"/>
</dbReference>
<dbReference type="InterPro" id="IPR049402">
    <property type="entry name" value="DZF_dom_C"/>
</dbReference>
<keyword evidence="3" id="KW-1185">Reference proteome</keyword>
<dbReference type="Gene3D" id="3.30.160.60">
    <property type="entry name" value="Classic Zinc Finger"/>
    <property type="match status" value="2"/>
</dbReference>
<name>A0A177B9V3_9BILA</name>
<dbReference type="Pfam" id="PF12874">
    <property type="entry name" value="zf-met"/>
    <property type="match status" value="2"/>
</dbReference>
<dbReference type="SMART" id="SM00572">
    <property type="entry name" value="DZF"/>
    <property type="match status" value="1"/>
</dbReference>
<dbReference type="SMART" id="SM00355">
    <property type="entry name" value="ZnF_C2H2"/>
    <property type="match status" value="3"/>
</dbReference>
<sequence length="857" mass="97590">MNTNYYPLNPNNNQPSTPNMTQQVYNPATGSYQYVTPNLAYNQNTAVNAYAYASAPNADASTANAYQSTTPYTNTNNATVAYNAYATVSQINATPGNIPSVAQAYTNPYAAYQAPQIPSAYGYGTPTQNNSTGYSYQYGSTSNMYMNNARNAAYNAALATVMPQYANLFPNRAISVQKKVKAVYCEECKISCASQSAFDDHIKGKTHKRRLELLLKMKKMKEGTVVKSRYNNTSDKYNCAVCDVPCNNRDSLSSHLKGNKHKRVVATLIKMGKPVPPVPQLSDPVMLDNLGSSNMATKYSVIKKMQFVPSKENKYLKGPEGVKKLDKNNLTSGLLPIGIEYIHKEFTDDAKFKAWFCEICNKGMTDINANTWHAASNEHRATYKKAIDNLYGSDDDVKEKDEEKEKKPVIKLTKYKTFEDERWSKMYYMWQRDPVLIHLVKIPNTIMRQEMYAPLKYEHFLDDAIFRKHNDIRPEESELSIFYSMIMDVESAIRVISNDTFETRTIKIVKRKHIPEAVVEAKTLKTDIDMKPEVNTEIKMEDSESITIDKPDINTTVEESKDSSSAVLIEEPKDVKVDVSTETTKTEEQTREVKERSIRSVDRVSFLSKGLLIKSDKSVDLVVSCLSEPTMQFLVTITQKLADKLEENYIIELKENESGFTVRKKDETVLNTVSVVFTSPIIRKMCENGKNEFKQENNDSTRKLNRAVCLKALAELRHSKWFQGMIGNYSPVLKVLRIMRFLIANNSAWHCVQQWPLELLMEKAQRTIYNAQDNVLYVTVGALFKRVIQIVAQGIFLSDEFSISDPCEINVKNTFSYLTIEERQNLTFESQKMLRQLTFNHNIHEIFGFEEPIKEEC</sequence>
<proteinExistence type="predicted"/>
<dbReference type="PROSITE" id="PS00028">
    <property type="entry name" value="ZINC_FINGER_C2H2_1"/>
    <property type="match status" value="2"/>
</dbReference>
<evidence type="ECO:0000313" key="3">
    <source>
        <dbReference type="Proteomes" id="UP000078046"/>
    </source>
</evidence>
<dbReference type="Pfam" id="PF20965">
    <property type="entry name" value="DZF_C"/>
    <property type="match status" value="1"/>
</dbReference>
<comment type="caution">
    <text evidence="2">The sequence shown here is derived from an EMBL/GenBank/DDBJ whole genome shotgun (WGS) entry which is preliminary data.</text>
</comment>
<dbReference type="EMBL" id="LWCA01000148">
    <property type="protein sequence ID" value="OAF70442.1"/>
    <property type="molecule type" value="Genomic_DNA"/>
</dbReference>
<protein>
    <submittedName>
        <fullName evidence="2">Zinc finger RNA-binding protein 2</fullName>
    </submittedName>
</protein>
<dbReference type="InterPro" id="IPR036236">
    <property type="entry name" value="Znf_C2H2_sf"/>
</dbReference>
<dbReference type="Gene3D" id="1.10.1410.40">
    <property type="match status" value="1"/>
</dbReference>
<dbReference type="InterPro" id="IPR043519">
    <property type="entry name" value="NT_sf"/>
</dbReference>
<dbReference type="Pfam" id="PF07528">
    <property type="entry name" value="DZF_N"/>
    <property type="match status" value="1"/>
</dbReference>
<dbReference type="InterPro" id="IPR003604">
    <property type="entry name" value="Matrin/U1-like-C_Znf_C2H2"/>
</dbReference>
<dbReference type="Gene3D" id="3.30.460.10">
    <property type="entry name" value="Beta Polymerase, domain 2"/>
    <property type="match status" value="1"/>
</dbReference>
<dbReference type="GO" id="GO:0003676">
    <property type="term" value="F:nucleic acid binding"/>
    <property type="evidence" value="ECO:0007669"/>
    <property type="project" value="InterPro"/>
</dbReference>
<dbReference type="PANTHER" id="PTHR45762:SF3">
    <property type="entry name" value="ZINC-FINGER PROTEIN AT 72D, ISOFORM B"/>
    <property type="match status" value="1"/>
</dbReference>
<feature type="domain" description="DZF" evidence="1">
    <location>
        <begin position="432"/>
        <end position="857"/>
    </location>
</feature>